<dbReference type="EMBL" id="JBCEWA010000001">
    <property type="protein sequence ID" value="MEL5986816.1"/>
    <property type="molecule type" value="Genomic_DNA"/>
</dbReference>
<evidence type="ECO:0000256" key="1">
    <source>
        <dbReference type="ARBA" id="ARBA00001913"/>
    </source>
</evidence>
<evidence type="ECO:0000256" key="4">
    <source>
        <dbReference type="SAM" id="Phobius"/>
    </source>
</evidence>
<dbReference type="Gene3D" id="3.20.20.80">
    <property type="entry name" value="Glycosidases"/>
    <property type="match status" value="1"/>
</dbReference>
<dbReference type="PANTHER" id="PTHR10357">
    <property type="entry name" value="ALPHA-AMYLASE FAMILY MEMBER"/>
    <property type="match status" value="1"/>
</dbReference>
<keyword evidence="8" id="KW-1185">Reference proteome</keyword>
<gene>
    <name evidence="7" type="ORF">AAF454_00105</name>
</gene>
<dbReference type="SUPFAM" id="SSF51445">
    <property type="entry name" value="(Trans)glycosidases"/>
    <property type="match status" value="1"/>
</dbReference>
<dbReference type="InterPro" id="IPR006047">
    <property type="entry name" value="GH13_cat_dom"/>
</dbReference>
<evidence type="ECO:0000313" key="8">
    <source>
        <dbReference type="Proteomes" id="UP001398420"/>
    </source>
</evidence>
<comment type="cofactor">
    <cofactor evidence="1">
        <name>Ca(2+)</name>
        <dbReference type="ChEBI" id="CHEBI:29108"/>
    </cofactor>
</comment>
<reference evidence="7 8" key="1">
    <citation type="submission" date="2024-04" db="EMBL/GenBank/DDBJ databases">
        <authorList>
            <person name="Wu Y.S."/>
            <person name="Zhang L."/>
        </authorList>
    </citation>
    <scope>NUCLEOTIDE SEQUENCE [LARGE SCALE GENOMIC DNA]</scope>
    <source>
        <strain evidence="7 8">KG-01</strain>
    </source>
</reference>
<dbReference type="Pfam" id="PF22026">
    <property type="entry name" value="Alpha-amylase_C_2"/>
    <property type="match status" value="1"/>
</dbReference>
<keyword evidence="4" id="KW-1133">Transmembrane helix</keyword>
<feature type="signal peptide" evidence="5">
    <location>
        <begin position="1"/>
        <end position="25"/>
    </location>
</feature>
<keyword evidence="2" id="KW-0479">Metal-binding</keyword>
<feature type="chain" id="PRO_5045570067" evidence="5">
    <location>
        <begin position="26"/>
        <end position="480"/>
    </location>
</feature>
<dbReference type="RefSeq" id="WP_342302540.1">
    <property type="nucleotide sequence ID" value="NZ_JBCEWA010000001.1"/>
</dbReference>
<evidence type="ECO:0000256" key="2">
    <source>
        <dbReference type="ARBA" id="ARBA00022723"/>
    </source>
</evidence>
<name>A0ABU9LJH8_9BACL</name>
<keyword evidence="4" id="KW-0472">Membrane</keyword>
<feature type="transmembrane region" description="Helical" evidence="4">
    <location>
        <begin position="450"/>
        <end position="472"/>
    </location>
</feature>
<proteinExistence type="predicted"/>
<dbReference type="GO" id="GO:0016787">
    <property type="term" value="F:hydrolase activity"/>
    <property type="evidence" value="ECO:0007669"/>
    <property type="project" value="UniProtKB-KW"/>
</dbReference>
<dbReference type="InterPro" id="IPR017853">
    <property type="entry name" value="GH"/>
</dbReference>
<sequence length="480" mass="54297">MKKISSFILSLCLLFLISPTFFVKAKQDMHDESIYDIIVDRFVDGNPANNGPTNLKEPFMGGDFEGVRTKASYFKKLRFSYISLGSLAKAEDYRGKKVVDYGQLQPYFGTEADYQKMREALNKEQIKVIADFPINGVSEKNVLIPKGEEASWTKPATKKGTVNWNLENKQVKKALMKAAADYAYHNQVDGIRLTGIQGVDPTFLNDLMLILKASNPDLVVLSDDDSDANFDVDYDVGKMKAFQEVFKKPNATATSVVKNIREDREVNPRLLMIDDVNNTRFSEHTKISKGESSPQLKLALTTLFTLPGTPIMMYGTENEMSGKNPPDTLGMMEFKENNELTDYIRKLQKIRSDNPALRNGSFKLLNHQDGFVAYERYDDKKKWLVVVNNTDQTQQMNLSEKAIGKNRELVSLLDGERVYASPNQKYRVALDREQAEIFEIQPRKSVDFPYLSLAVVGTLFVLLMITIVIGVVRKKKGEGI</sequence>
<accession>A0ABU9LJH8</accession>
<keyword evidence="7" id="KW-0378">Hydrolase</keyword>
<evidence type="ECO:0000259" key="6">
    <source>
        <dbReference type="SMART" id="SM00642"/>
    </source>
</evidence>
<dbReference type="InterPro" id="IPR013780">
    <property type="entry name" value="Glyco_hydro_b"/>
</dbReference>
<keyword evidence="3 5" id="KW-0732">Signal</keyword>
<keyword evidence="4" id="KW-0812">Transmembrane</keyword>
<evidence type="ECO:0000256" key="3">
    <source>
        <dbReference type="ARBA" id="ARBA00022729"/>
    </source>
</evidence>
<dbReference type="PANTHER" id="PTHR10357:SF215">
    <property type="entry name" value="ALPHA-AMYLASE 1"/>
    <property type="match status" value="1"/>
</dbReference>
<comment type="caution">
    <text evidence="7">The sequence shown here is derived from an EMBL/GenBank/DDBJ whole genome shotgun (WGS) entry which is preliminary data.</text>
</comment>
<protein>
    <submittedName>
        <fullName evidence="7">Alpha-amylase family glycosyl hydrolase</fullName>
    </submittedName>
</protein>
<dbReference type="Gene3D" id="2.60.40.1180">
    <property type="entry name" value="Golgi alpha-mannosidase II"/>
    <property type="match status" value="1"/>
</dbReference>
<dbReference type="SMART" id="SM00642">
    <property type="entry name" value="Aamy"/>
    <property type="match status" value="1"/>
</dbReference>
<dbReference type="Proteomes" id="UP001398420">
    <property type="component" value="Unassembled WGS sequence"/>
</dbReference>
<evidence type="ECO:0000313" key="7">
    <source>
        <dbReference type="EMBL" id="MEL5986816.1"/>
    </source>
</evidence>
<dbReference type="InterPro" id="IPR054174">
    <property type="entry name" value="Alpha-amylase-like_C"/>
</dbReference>
<organism evidence="7 8">
    <name type="scientific">Kurthia gibsonii</name>
    <dbReference type="NCBI Taxonomy" id="33946"/>
    <lineage>
        <taxon>Bacteria</taxon>
        <taxon>Bacillati</taxon>
        <taxon>Bacillota</taxon>
        <taxon>Bacilli</taxon>
        <taxon>Bacillales</taxon>
        <taxon>Caryophanaceae</taxon>
        <taxon>Kurthia</taxon>
    </lineage>
</organism>
<feature type="domain" description="Glycosyl hydrolase family 13 catalytic" evidence="6">
    <location>
        <begin position="36"/>
        <end position="351"/>
    </location>
</feature>
<dbReference type="SUPFAM" id="SSF51011">
    <property type="entry name" value="Glycosyl hydrolase domain"/>
    <property type="match status" value="1"/>
</dbReference>
<evidence type="ECO:0000256" key="5">
    <source>
        <dbReference type="SAM" id="SignalP"/>
    </source>
</evidence>
<dbReference type="Pfam" id="PF00128">
    <property type="entry name" value="Alpha-amylase"/>
    <property type="match status" value="1"/>
</dbReference>